<protein>
    <submittedName>
        <fullName evidence="1">Uncharacterized protein</fullName>
    </submittedName>
</protein>
<dbReference type="OrthoDB" id="410701at2759"/>
<evidence type="ECO:0000313" key="1">
    <source>
        <dbReference type="EMBL" id="KAF2011661.1"/>
    </source>
</evidence>
<proteinExistence type="predicted"/>
<dbReference type="Proteomes" id="UP000799778">
    <property type="component" value="Unassembled WGS sequence"/>
</dbReference>
<evidence type="ECO:0000313" key="2">
    <source>
        <dbReference type="Proteomes" id="UP000799778"/>
    </source>
</evidence>
<name>A0A6A5XFQ8_9PLEO</name>
<dbReference type="EMBL" id="ML978074">
    <property type="protein sequence ID" value="KAF2011661.1"/>
    <property type="molecule type" value="Genomic_DNA"/>
</dbReference>
<accession>A0A6A5XFQ8</accession>
<organism evidence="1 2">
    <name type="scientific">Aaosphaeria arxii CBS 175.79</name>
    <dbReference type="NCBI Taxonomy" id="1450172"/>
    <lineage>
        <taxon>Eukaryota</taxon>
        <taxon>Fungi</taxon>
        <taxon>Dikarya</taxon>
        <taxon>Ascomycota</taxon>
        <taxon>Pezizomycotina</taxon>
        <taxon>Dothideomycetes</taxon>
        <taxon>Pleosporomycetidae</taxon>
        <taxon>Pleosporales</taxon>
        <taxon>Pleosporales incertae sedis</taxon>
        <taxon>Aaosphaeria</taxon>
    </lineage>
</organism>
<sequence length="994" mass="112739">MPLPSSLAAPGSSRRTFLSTQRIPLIRFFFTNPYFLLIHQSPTKTYTPCLHLPHPRCLTTGNSSTRPILGSSVSDRILLDRTLSQYRPSKTSIRFHSDSASEPSAISSHVSRSPFRKWLEHPPQKVISRRRFKRERKSRPELVVESIRFNVQNGGEPRISYENLRNSEGILGQLSRDEGELHGLVGEDWAGNDLEETGKRIQPLPAPLDIDWTRESVSLYSVLGRYLKAAAPDSPQHQFGLQELDLLASHGFTEHDVKLWAASVTEHNPRIATATLHESQSLPPYFLLLILLRRKHISAVALGSLMRLLAGKLQMDPIEWSPLKAFLVRLIRHARRVWPETLPWIASTFRTEATRIQGEMDSKENTRDKFTTELTQFCNTLISLISVPLSIHPIALSKYQEVAQFEILAFMAQTVPTVTVTRSGFRGVVRVQLARPKTAEEREWAMLKRPAWPPWKHDRTAMDEDKGFEFGASRAMQIMFRMFEAGYTTDAWTDLAQIFAGWDTDLSPTIQTRTLLPHTSKSLNAAHTLKSSLWGARIRTTRTLREAWAAFLAFEASESPANPEVYHAMFEKLYAADHPESSEDSLSSQHLLPGDMKEVLPDPHSPLGLIHIAEPIPSFEQLYRRMCKHGVIPRGRFLAFLIQSPLQFETIQELLDSSTAAFEGGLETLVNGSVLYKRSSKFHDLPGYLIHAFIRFLCRFGVRRDVPSLAPISPSMAEHKVRFSTDREYLLDYAHALLIRRRPLYRPAWTAYMHHLIYDRWKLPIKLAGSTRERREIRILSQYHTMSDLLTKMHSTGVEVDEEQVRFFGIVLRAAGDIASQGAYNPKLVHDITQKGSRQLRKLFHNLIAGGLALETHAPHVLPIEPTPPLVPRAALLHVYVRALGAVRDYEGLYSFSTWAVSHAAQISAAMEAHVSPSNSLERLWRRTLVALRCALEGRLSGGQHNAPASTELIVLTKAQIDSIEDWGGWPSDEEVEEYVQVHQGEWKRWGYGQ</sequence>
<dbReference type="AlphaFoldDB" id="A0A6A5XFQ8"/>
<reference evidence="1" key="1">
    <citation type="journal article" date="2020" name="Stud. Mycol.">
        <title>101 Dothideomycetes genomes: a test case for predicting lifestyles and emergence of pathogens.</title>
        <authorList>
            <person name="Haridas S."/>
            <person name="Albert R."/>
            <person name="Binder M."/>
            <person name="Bloem J."/>
            <person name="Labutti K."/>
            <person name="Salamov A."/>
            <person name="Andreopoulos B."/>
            <person name="Baker S."/>
            <person name="Barry K."/>
            <person name="Bills G."/>
            <person name="Bluhm B."/>
            <person name="Cannon C."/>
            <person name="Castanera R."/>
            <person name="Culley D."/>
            <person name="Daum C."/>
            <person name="Ezra D."/>
            <person name="Gonzalez J."/>
            <person name="Henrissat B."/>
            <person name="Kuo A."/>
            <person name="Liang C."/>
            <person name="Lipzen A."/>
            <person name="Lutzoni F."/>
            <person name="Magnuson J."/>
            <person name="Mondo S."/>
            <person name="Nolan M."/>
            <person name="Ohm R."/>
            <person name="Pangilinan J."/>
            <person name="Park H.-J."/>
            <person name="Ramirez L."/>
            <person name="Alfaro M."/>
            <person name="Sun H."/>
            <person name="Tritt A."/>
            <person name="Yoshinaga Y."/>
            <person name="Zwiers L.-H."/>
            <person name="Turgeon B."/>
            <person name="Goodwin S."/>
            <person name="Spatafora J."/>
            <person name="Crous P."/>
            <person name="Grigoriev I."/>
        </authorList>
    </citation>
    <scope>NUCLEOTIDE SEQUENCE</scope>
    <source>
        <strain evidence="1">CBS 175.79</strain>
    </source>
</reference>
<dbReference type="RefSeq" id="XP_033380000.1">
    <property type="nucleotide sequence ID" value="XM_033524635.1"/>
</dbReference>
<keyword evidence="2" id="KW-1185">Reference proteome</keyword>
<gene>
    <name evidence="1" type="ORF">BU24DRAFT_377002</name>
</gene>
<dbReference type="GeneID" id="54282032"/>